<dbReference type="Pfam" id="PF00085">
    <property type="entry name" value="Thioredoxin"/>
    <property type="match status" value="1"/>
</dbReference>
<dbReference type="RefSeq" id="YP_009010866.1">
    <property type="nucleotide sequence ID" value="NC_023615.1"/>
</dbReference>
<evidence type="ECO:0000313" key="5">
    <source>
        <dbReference type="Proteomes" id="UP000154968"/>
    </source>
</evidence>
<dbReference type="Proteomes" id="UP000154968">
    <property type="component" value="Segment"/>
</dbReference>
<dbReference type="Gene3D" id="3.40.30.10">
    <property type="entry name" value="Glutaredoxin"/>
    <property type="match status" value="1"/>
</dbReference>
<dbReference type="GeneID" id="18501655"/>
<proteinExistence type="predicted"/>
<protein>
    <submittedName>
        <fullName evidence="2">Thioredoxin</fullName>
    </submittedName>
</protein>
<dbReference type="InterPro" id="IPR013766">
    <property type="entry name" value="Thioredoxin_domain"/>
</dbReference>
<dbReference type="EMBL" id="HF920633">
    <property type="protein sequence ID" value="CCV01776.1"/>
    <property type="molecule type" value="Genomic_DNA"/>
</dbReference>
<reference evidence="3 4" key="2">
    <citation type="submission" date="2013-03" db="EMBL/GenBank/DDBJ databases">
        <title>Genomic and evolutionary features of invertebrate iridoviruse.</title>
        <authorList>
            <person name="Piegu B."/>
            <person name="Guizard S."/>
            <person name="Bideshi D."/>
            <person name="Spears T."/>
            <person name="Federici B."/>
            <person name="Bigot Y."/>
        </authorList>
    </citation>
    <scope>NUCLEOTIDE SEQUENCE [LARGE SCALE GENOMIC DNA]</scope>
    <source>
        <strain evidence="3">IIV22Aberystwyth</strain>
    </source>
</reference>
<evidence type="ECO:0000313" key="4">
    <source>
        <dbReference type="Proteomes" id="UP000141616"/>
    </source>
</evidence>
<evidence type="ECO:0000259" key="1">
    <source>
        <dbReference type="Pfam" id="PF00085"/>
    </source>
</evidence>
<sequence length="165" mass="18721">MTQTVNSAKGLLILEEEDFELVESGKIIHLVHTVECKFSIVMFYTDECDQCKIIKPILMSYVGNPAIQICMVNVYDPDSTNLIQLSQKTSTPLQHVPFIVFYVNGVPYKRYDGGYNHQDFQKFISSVSLEASKLKDTSEISEIPPYTIGKPNSAKVCYLTYQKAY</sequence>
<dbReference type="EMBL" id="HF920634">
    <property type="protein sequence ID" value="CCV01949.1"/>
    <property type="molecule type" value="Genomic_DNA"/>
</dbReference>
<dbReference type="InterPro" id="IPR036249">
    <property type="entry name" value="Thioredoxin-like_sf"/>
</dbReference>
<dbReference type="GeneID" id="16414438"/>
<name>S6DAY3_9VIRU</name>
<dbReference type="Proteomes" id="UP000141616">
    <property type="component" value="Segment"/>
</dbReference>
<dbReference type="SUPFAM" id="SSF52833">
    <property type="entry name" value="Thioredoxin-like"/>
    <property type="match status" value="1"/>
</dbReference>
<dbReference type="RefSeq" id="YP_008357397.1">
    <property type="nucleotide sequence ID" value="NC_021901.1"/>
</dbReference>
<dbReference type="KEGG" id="vg:16414438"/>
<gene>
    <name evidence="2" type="primary">099R</name>
    <name evidence="3" type="synonym">105R</name>
    <name evidence="2" type="ORF">IIV22_099R</name>
    <name evidence="3" type="ORF">IIV22A_105R</name>
</gene>
<dbReference type="CDD" id="cd02947">
    <property type="entry name" value="TRX_family"/>
    <property type="match status" value="1"/>
</dbReference>
<keyword evidence="5" id="KW-1185">Reference proteome</keyword>
<accession>S6DAY3</accession>
<reference evidence="2 5" key="1">
    <citation type="journal article" date="2013" name="J. Gen. Virol.">
        <title>Complete genome sequence of invertebrate iridescent virus 22 isolated from a blackfly larva.</title>
        <authorList>
            <person name="Piegu B."/>
            <person name="Guizard S."/>
            <person name="Spears T."/>
            <person name="Cruaud C."/>
            <person name="Couloux A."/>
            <person name="Bideshi D.K."/>
            <person name="Federici B.A."/>
            <person name="Bigot Y."/>
        </authorList>
    </citation>
    <scope>NUCLEOTIDE SEQUENCE [LARGE SCALE GENOMIC DNA]</scope>
</reference>
<feature type="domain" description="Thioredoxin" evidence="1">
    <location>
        <begin position="37"/>
        <end position="125"/>
    </location>
</feature>
<organism evidence="2 5">
    <name type="scientific">Invertebrate iridescent virus 22</name>
    <dbReference type="NCBI Taxonomy" id="345198"/>
    <lineage>
        <taxon>Viruses</taxon>
        <taxon>Varidnaviria</taxon>
        <taxon>Bamfordvirae</taxon>
        <taxon>Nucleocytoviricota</taxon>
        <taxon>Megaviricetes</taxon>
        <taxon>Pimascovirales</taxon>
        <taxon>Pimascovirales incertae sedis</taxon>
        <taxon>Iridoviridae</taxon>
        <taxon>Betairidovirinae</taxon>
        <taxon>Chloriridovirus</taxon>
        <taxon>Chloriridovirus simulium1</taxon>
    </lineage>
</organism>
<accession>W8W2Q5</accession>
<evidence type="ECO:0000313" key="2">
    <source>
        <dbReference type="EMBL" id="CCV01776.1"/>
    </source>
</evidence>
<evidence type="ECO:0000313" key="3">
    <source>
        <dbReference type="EMBL" id="CCV01949.1"/>
    </source>
</evidence>
<dbReference type="KEGG" id="vg:18501655"/>